<feature type="transmembrane region" description="Helical" evidence="5">
    <location>
        <begin position="34"/>
        <end position="55"/>
    </location>
</feature>
<name>A0A923LGA8_9FIRM</name>
<comment type="subcellular location">
    <subcellularLocation>
        <location evidence="1">Membrane</location>
        <topology evidence="1">Multi-pass membrane protein</topology>
    </subcellularLocation>
</comment>
<evidence type="ECO:0000256" key="2">
    <source>
        <dbReference type="ARBA" id="ARBA00022692"/>
    </source>
</evidence>
<protein>
    <submittedName>
        <fullName evidence="7">FUSC family protein</fullName>
    </submittedName>
</protein>
<dbReference type="RefSeq" id="WP_186874439.1">
    <property type="nucleotide sequence ID" value="NZ_JACOPF010000001.1"/>
</dbReference>
<evidence type="ECO:0000256" key="4">
    <source>
        <dbReference type="ARBA" id="ARBA00023136"/>
    </source>
</evidence>
<keyword evidence="2 5" id="KW-0812">Transmembrane</keyword>
<dbReference type="InterPro" id="IPR049453">
    <property type="entry name" value="Memb_transporter_dom"/>
</dbReference>
<evidence type="ECO:0000256" key="1">
    <source>
        <dbReference type="ARBA" id="ARBA00004141"/>
    </source>
</evidence>
<evidence type="ECO:0000313" key="8">
    <source>
        <dbReference type="Proteomes" id="UP000652477"/>
    </source>
</evidence>
<proteinExistence type="predicted"/>
<evidence type="ECO:0000259" key="6">
    <source>
        <dbReference type="Pfam" id="PF13515"/>
    </source>
</evidence>
<reference evidence="7" key="1">
    <citation type="submission" date="2020-08" db="EMBL/GenBank/DDBJ databases">
        <title>Genome public.</title>
        <authorList>
            <person name="Liu C."/>
            <person name="Sun Q."/>
        </authorList>
    </citation>
    <scope>NUCLEOTIDE SEQUENCE</scope>
    <source>
        <strain evidence="7">NSJ-55</strain>
    </source>
</reference>
<keyword evidence="8" id="KW-1185">Reference proteome</keyword>
<dbReference type="EMBL" id="JACOPF010000001">
    <property type="protein sequence ID" value="MBC5687773.1"/>
    <property type="molecule type" value="Genomic_DNA"/>
</dbReference>
<evidence type="ECO:0000256" key="5">
    <source>
        <dbReference type="SAM" id="Phobius"/>
    </source>
</evidence>
<feature type="transmembrane region" description="Helical" evidence="5">
    <location>
        <begin position="61"/>
        <end position="79"/>
    </location>
</feature>
<dbReference type="GO" id="GO:0016020">
    <property type="term" value="C:membrane"/>
    <property type="evidence" value="ECO:0007669"/>
    <property type="project" value="UniProtKB-SubCell"/>
</dbReference>
<sequence length="353" mass="39320">MTFYQELQLNQAGSKNLIKNASEKKERIYHIMVYLFKILLTMAFCMIFVIGYTQLFGEDNSITGVVVLLCVMVFRYADFGIQTREGIRILFLIFGMLAVGPRLANELNPAGGLIINLVFIGALVFLGCHNVMMANHSTLVLGYLLFYGYDVSGRAYLLRIVGLAAGAVVTAVVYYRGHHHKEYKRNIKSIREEIRLDSSRTRWQFTLTIGVATILYFFEVFHLPRGMWAGIAAMSVLLPFQSDLKDRVKKRIPGNIAEGIIFLAISLVLPESFYSYIGILGGIGVGLSATYQWQAVFNSLGAMAIAVGFLGVPGAVFFRIFNNICGSVYGQMMEKTVNGLIDKTTGRSDKGKY</sequence>
<organism evidence="7 8">
    <name type="scientific">Mediterraneibacter hominis</name>
    <dbReference type="NCBI Taxonomy" id="2763054"/>
    <lineage>
        <taxon>Bacteria</taxon>
        <taxon>Bacillati</taxon>
        <taxon>Bacillota</taxon>
        <taxon>Clostridia</taxon>
        <taxon>Lachnospirales</taxon>
        <taxon>Lachnospiraceae</taxon>
        <taxon>Mediterraneibacter</taxon>
    </lineage>
</organism>
<feature type="transmembrane region" description="Helical" evidence="5">
    <location>
        <begin position="86"/>
        <end position="104"/>
    </location>
</feature>
<keyword evidence="4 5" id="KW-0472">Membrane</keyword>
<comment type="caution">
    <text evidence="7">The sequence shown here is derived from an EMBL/GenBank/DDBJ whole genome shotgun (WGS) entry which is preliminary data.</text>
</comment>
<accession>A0A923LGA8</accession>
<feature type="domain" description="Integral membrane bound transporter" evidence="6">
    <location>
        <begin position="215"/>
        <end position="330"/>
    </location>
</feature>
<dbReference type="Proteomes" id="UP000652477">
    <property type="component" value="Unassembled WGS sequence"/>
</dbReference>
<feature type="transmembrane region" description="Helical" evidence="5">
    <location>
        <begin position="155"/>
        <end position="175"/>
    </location>
</feature>
<feature type="transmembrane region" description="Helical" evidence="5">
    <location>
        <begin position="300"/>
        <end position="321"/>
    </location>
</feature>
<feature type="transmembrane region" description="Helical" evidence="5">
    <location>
        <begin position="110"/>
        <end position="126"/>
    </location>
</feature>
<keyword evidence="3 5" id="KW-1133">Transmembrane helix</keyword>
<evidence type="ECO:0000256" key="3">
    <source>
        <dbReference type="ARBA" id="ARBA00022989"/>
    </source>
</evidence>
<dbReference type="AlphaFoldDB" id="A0A923LGA8"/>
<evidence type="ECO:0000313" key="7">
    <source>
        <dbReference type="EMBL" id="MBC5687773.1"/>
    </source>
</evidence>
<dbReference type="Pfam" id="PF13515">
    <property type="entry name" value="FUSC_2"/>
    <property type="match status" value="1"/>
</dbReference>
<gene>
    <name evidence="7" type="ORF">H8S37_02325</name>
</gene>